<accession>A0A086KSW0</accession>
<dbReference type="VEuPathDB" id="ToxoDB:TGDOM2_218490A"/>
<dbReference type="AlphaFoldDB" id="A0A086KSW0"/>
<gene>
    <name evidence="2" type="ORF">TGDOM2_218490A</name>
</gene>
<feature type="compositionally biased region" description="Basic and acidic residues" evidence="1">
    <location>
        <begin position="336"/>
        <end position="389"/>
    </location>
</feature>
<organism evidence="2 3">
    <name type="scientific">Toxoplasma gondii GAB2-2007-GAL-DOM2</name>
    <dbReference type="NCBI Taxonomy" id="1130820"/>
    <lineage>
        <taxon>Eukaryota</taxon>
        <taxon>Sar</taxon>
        <taxon>Alveolata</taxon>
        <taxon>Apicomplexa</taxon>
        <taxon>Conoidasida</taxon>
        <taxon>Coccidia</taxon>
        <taxon>Eucoccidiorida</taxon>
        <taxon>Eimeriorina</taxon>
        <taxon>Sarcocystidae</taxon>
        <taxon>Toxoplasma</taxon>
    </lineage>
</organism>
<proteinExistence type="predicted"/>
<evidence type="ECO:0000313" key="3">
    <source>
        <dbReference type="Proteomes" id="UP000028837"/>
    </source>
</evidence>
<feature type="region of interest" description="Disordered" evidence="1">
    <location>
        <begin position="135"/>
        <end position="179"/>
    </location>
</feature>
<evidence type="ECO:0000256" key="1">
    <source>
        <dbReference type="SAM" id="MobiDB-lite"/>
    </source>
</evidence>
<dbReference type="EMBL" id="AHZU02000195">
    <property type="protein sequence ID" value="KFG47478.1"/>
    <property type="molecule type" value="Genomic_DNA"/>
</dbReference>
<feature type="region of interest" description="Disordered" evidence="1">
    <location>
        <begin position="270"/>
        <end position="396"/>
    </location>
</feature>
<feature type="compositionally biased region" description="Basic and acidic residues" evidence="1">
    <location>
        <begin position="571"/>
        <end position="598"/>
    </location>
</feature>
<name>A0A086KSW0_TOXGO</name>
<reference evidence="2 3" key="1">
    <citation type="submission" date="2014-02" db="EMBL/GenBank/DDBJ databases">
        <authorList>
            <person name="Sibley D."/>
            <person name="Venepally P."/>
            <person name="Karamycheva S."/>
            <person name="Hadjithomas M."/>
            <person name="Khan A."/>
            <person name="Brunk B."/>
            <person name="Roos D."/>
            <person name="Caler E."/>
            <person name="Lorenzi H."/>
        </authorList>
    </citation>
    <scope>NUCLEOTIDE SEQUENCE [LARGE SCALE GENOMIC DNA]</scope>
    <source>
        <strain evidence="2 3">GAB2-2007-GAL-DOM2</strain>
    </source>
</reference>
<evidence type="ECO:0000313" key="2">
    <source>
        <dbReference type="EMBL" id="KFG47478.1"/>
    </source>
</evidence>
<feature type="compositionally biased region" description="Basic and acidic residues" evidence="1">
    <location>
        <begin position="673"/>
        <end position="683"/>
    </location>
</feature>
<comment type="caution">
    <text evidence="2">The sequence shown here is derived from an EMBL/GenBank/DDBJ whole genome shotgun (WGS) entry which is preliminary data.</text>
</comment>
<protein>
    <submittedName>
        <fullName evidence="2">Uncharacterized protein</fullName>
    </submittedName>
</protein>
<sequence>MLSQGVSISMSISVFPKRSLESRAGFLLVTLARHAAQNRKAAAVRRACRLRRWRRTQTGLSRCETSPLPLFEPKWRGNSAVSGAAAPEFPLSVALRISSCRLSPSRQSPLSFSSETFLPGNGGVDSSPEAYAFRAREHRERSAVERSPGADRAKASDKELHSKDSRRSRDTKREKREKREIPEDLPPYWLDAVALPQQLSKLLKVFRHQPRDRPLPSRLLFPRVLPLLDLYRQLSRQAQVSLEDEPAAIRGASWAPIGLERMPPKLASSEFTDSLPVLPSQSLTDGEATRKTASPRQQEEAAETPASVAKAEVEKGALPLPPGEDRARQGPASGGREAENDKMRTERATQDTSDDVTRTEERPRDRRGETEISAKTREQPERPDNDVKAQRIGRGAGEHMRDQLRALRSLWRRLVWQFVLKRQRLTGGDLHFLASALAKYKHYDPLLLSLLLHRALKTSNDMAFHDLAGLIGCCARMGLLTEPRTPSGTASSPTSPSLSSSPPLSPLALCPLSLGVEGFLARLLASEDNDFLSISELEKREEIKSEAPSVAQLGGTNEVCTFEDRVWREQADQAHRETAETDLERKGSRHFLREREGADPLEVGCDEERRENVFHTRETELSEERELLGERVISERPATSEETERARYASRSAPLSFSEEGVGASAYPSLPSGRREDNKLERTRARKPASLTAPELARSKATHEPPSWTSSLQSPAPRPFGPSVFLESSSSSEGLEREQESYDRVYAQLQTLARRLLKLAAERLPFELMQGTAAGQDIGFLW</sequence>
<feature type="compositionally biased region" description="Basic and acidic residues" evidence="1">
    <location>
        <begin position="606"/>
        <end position="647"/>
    </location>
</feature>
<feature type="region of interest" description="Disordered" evidence="1">
    <location>
        <begin position="571"/>
        <end position="738"/>
    </location>
</feature>
<dbReference type="Proteomes" id="UP000028837">
    <property type="component" value="Unassembled WGS sequence"/>
</dbReference>